<accession>A0ABP9BFF1</accession>
<reference evidence="3" key="1">
    <citation type="journal article" date="2019" name="Int. J. Syst. Evol. Microbiol.">
        <title>The Global Catalogue of Microorganisms (GCM) 10K type strain sequencing project: providing services to taxonomists for standard genome sequencing and annotation.</title>
        <authorList>
            <consortium name="The Broad Institute Genomics Platform"/>
            <consortium name="The Broad Institute Genome Sequencing Center for Infectious Disease"/>
            <person name="Wu L."/>
            <person name="Ma J."/>
        </authorList>
    </citation>
    <scope>NUCLEOTIDE SEQUENCE [LARGE SCALE GENOMIC DNA]</scope>
    <source>
        <strain evidence="3">JCM 18541</strain>
    </source>
</reference>
<dbReference type="InterPro" id="IPR000073">
    <property type="entry name" value="AB_hydrolase_1"/>
</dbReference>
<dbReference type="Gene3D" id="3.40.50.1820">
    <property type="entry name" value="alpha/beta hydrolase"/>
    <property type="match status" value="1"/>
</dbReference>
<dbReference type="Proteomes" id="UP001500187">
    <property type="component" value="Unassembled WGS sequence"/>
</dbReference>
<dbReference type="PRINTS" id="PR00111">
    <property type="entry name" value="ABHYDROLASE"/>
</dbReference>
<comment type="caution">
    <text evidence="2">The sequence shown here is derived from an EMBL/GenBank/DDBJ whole genome shotgun (WGS) entry which is preliminary data.</text>
</comment>
<dbReference type="InterPro" id="IPR000639">
    <property type="entry name" value="Epox_hydrolase-like"/>
</dbReference>
<evidence type="ECO:0000313" key="2">
    <source>
        <dbReference type="EMBL" id="GAA4793379.1"/>
    </source>
</evidence>
<keyword evidence="3" id="KW-1185">Reference proteome</keyword>
<dbReference type="PANTHER" id="PTHR43798:SF33">
    <property type="entry name" value="HYDROLASE, PUTATIVE (AFU_ORTHOLOGUE AFUA_2G14860)-RELATED"/>
    <property type="match status" value="1"/>
</dbReference>
<dbReference type="GO" id="GO:0016787">
    <property type="term" value="F:hydrolase activity"/>
    <property type="evidence" value="ECO:0007669"/>
    <property type="project" value="UniProtKB-KW"/>
</dbReference>
<organism evidence="2 3">
    <name type="scientific">Rothia endophytica</name>
    <dbReference type="NCBI Taxonomy" id="1324766"/>
    <lineage>
        <taxon>Bacteria</taxon>
        <taxon>Bacillati</taxon>
        <taxon>Actinomycetota</taxon>
        <taxon>Actinomycetes</taxon>
        <taxon>Micrococcales</taxon>
        <taxon>Micrococcaceae</taxon>
        <taxon>Rothia</taxon>
    </lineage>
</organism>
<feature type="domain" description="AB hydrolase-1" evidence="1">
    <location>
        <begin position="18"/>
        <end position="258"/>
    </location>
</feature>
<sequence length="275" mass="30321">MNGSLTRWWEYGDSTAETLVLIHGFRGDHHGLELLTQGLLDYRVLIPDLPGFGRSEPMPAAEHNVSTYAAWLAEFLGLTGQNPIHLVGHSFGSIVSSYLTATRPHLVQRLTLINPICEPALDGNQKLMSRLAEMYYAAGALLPAPLGFSLLKSHIITRISSEFMMKNSHAELRNFINGQHAAYFGAFSSRDAVLQAYRASISSTAADFTPTIDLPVQMIVAQEDDLGSMEGQRAMFAALQRGRLDVIPEVGHLIHYETPLRAAALIADFHQEPIR</sequence>
<keyword evidence="2" id="KW-0378">Hydrolase</keyword>
<dbReference type="SUPFAM" id="SSF53474">
    <property type="entry name" value="alpha/beta-Hydrolases"/>
    <property type="match status" value="1"/>
</dbReference>
<gene>
    <name evidence="2" type="ORF">GCM10023352_10050</name>
</gene>
<name>A0ABP9BFF1_9MICC</name>
<proteinExistence type="predicted"/>
<dbReference type="Pfam" id="PF00561">
    <property type="entry name" value="Abhydrolase_1"/>
    <property type="match status" value="1"/>
</dbReference>
<dbReference type="InterPro" id="IPR050266">
    <property type="entry name" value="AB_hydrolase_sf"/>
</dbReference>
<evidence type="ECO:0000313" key="3">
    <source>
        <dbReference type="Proteomes" id="UP001500187"/>
    </source>
</evidence>
<evidence type="ECO:0000259" key="1">
    <source>
        <dbReference type="Pfam" id="PF00561"/>
    </source>
</evidence>
<dbReference type="InterPro" id="IPR029058">
    <property type="entry name" value="AB_hydrolase_fold"/>
</dbReference>
<dbReference type="PRINTS" id="PR00412">
    <property type="entry name" value="EPOXHYDRLASE"/>
</dbReference>
<protein>
    <submittedName>
        <fullName evidence="2">Alpha/beta fold hydrolase</fullName>
    </submittedName>
</protein>
<dbReference type="PANTHER" id="PTHR43798">
    <property type="entry name" value="MONOACYLGLYCEROL LIPASE"/>
    <property type="match status" value="1"/>
</dbReference>
<dbReference type="EMBL" id="BAABKP010000001">
    <property type="protein sequence ID" value="GAA4793379.1"/>
    <property type="molecule type" value="Genomic_DNA"/>
</dbReference>